<proteinExistence type="predicted"/>
<accession>A0A4Q7P1F9</accession>
<evidence type="ECO:0000313" key="2">
    <source>
        <dbReference type="EMBL" id="RZS93148.1"/>
    </source>
</evidence>
<evidence type="ECO:0000313" key="3">
    <source>
        <dbReference type="Proteomes" id="UP000292262"/>
    </source>
</evidence>
<dbReference type="RefSeq" id="WP_130286293.1">
    <property type="nucleotide sequence ID" value="NZ_SGXE01000002.1"/>
</dbReference>
<protein>
    <submittedName>
        <fullName evidence="2">YD repeat-containing protein</fullName>
    </submittedName>
</protein>
<dbReference type="Proteomes" id="UP000292262">
    <property type="component" value="Unassembled WGS sequence"/>
</dbReference>
<sequence>MISRQILAFLLLAGLTCLAQDNSQNDLSIDYGGELSRIAAAAKSPETAAFQRYGNTDVGLYTGTANVSIPLYQHTGKEFTLPMALTYDGQAIKVEQQATNVGLSWNLNIGGRVSRIVNGMPDDYIFSDYNTIFNTTIRASYLQYRENNFSFDSAQEAIAYFDFLEDVNDNRIDIELDYYSINAPGLNDMVVIDPETLTAKCLKNPRNKVTYLGSGYINKWLVTSENGTQYIFEELELTKTQGNDAGSVGGIVKEYVSSWLLTKIISPLQQDTYEFNYTSTGYWSEPFTSSPVSHVTNQLRENPGGHTISAAKGGSFIPQTWISQKMLTSISYNNNLLVSMLLKNRLDLPLTVASAIDEITIHAPNLANDSPPVLNNPIKRVKLYHSYFGITANENPASKHHMELRLKLDQVEIFGSSNTESKTYSLTYISPQQLPHKNSRAQDYLGYYNGKNNDVLYPSYVKNGDKYTGADRTPDFGYMKIGMLSKITYPTGGHSIFEYEQHRAITGSSATTETREVVYGSLSLTGGEDETNSAVCGSYCIDKYQFPPKINSSVFTIPEGYTYELEYNIEGQNNAAAYLFKHMSDNPSSPAYNADPLPYNQIINQSTGQYSVNMLWSSYGSADKRQIYLAAGNYQLTLVNAMSGYQYVRVYREETFDTSESNGEFLKAGLRIKSIKDYEDNATLASSKVYRYTTSSNGSSGRVIFNPNLAYTVTRTMSDGIDNQIITTLHRLSGSSSNQPHVVYQAVKVIQQSTMPTADDHNGYTFHQFNIGSDGITSFGKRPYTNNFVANYKVGKEAINYVFNKDNDTLATSESYYENPLYYSTVSLSLDHNEDNSTKYIQIYFDESTNQYRYRYLEPLWTGGSLGSTSDVLGPNGTAASPAPMPPPACDDPNSICLQDFSLSTLQLRRNLIQAGAGNLNQTISTQYFEDKKVTTINETDFDPAIDYLPRTTKKVLNTSDSLQTTFYYPKDFSSTAHMAMVDANRLTEVVKVERFQVDSIGGEQTTTLLGQKQTLYRQEGNGLYVPSEIQVGKGASEPESRIVYHKYDSSLNPIEIAQPNGIHSIFIWGYHKQYPVAKITNASYTDMPQDLLDLIAAIQADSDQENTNLEEIALQEKLNTLRAHPYFSNSAVTTYTYDPLIGIKSVTDPRGYTTSYQYDSLGRLQLIKDNDGHLISENKYNYKN</sequence>
<comment type="caution">
    <text evidence="2">The sequence shown here is derived from an EMBL/GenBank/DDBJ whole genome shotgun (WGS) entry which is preliminary data.</text>
</comment>
<feature type="signal peptide" evidence="1">
    <location>
        <begin position="1"/>
        <end position="19"/>
    </location>
</feature>
<organism evidence="2 3">
    <name type="scientific">Aquimarina brevivitae</name>
    <dbReference type="NCBI Taxonomy" id="323412"/>
    <lineage>
        <taxon>Bacteria</taxon>
        <taxon>Pseudomonadati</taxon>
        <taxon>Bacteroidota</taxon>
        <taxon>Flavobacteriia</taxon>
        <taxon>Flavobacteriales</taxon>
        <taxon>Flavobacteriaceae</taxon>
        <taxon>Aquimarina</taxon>
    </lineage>
</organism>
<dbReference type="AlphaFoldDB" id="A0A4Q7P1F9"/>
<reference evidence="2 3" key="1">
    <citation type="submission" date="2019-02" db="EMBL/GenBank/DDBJ databases">
        <title>Genomic Encyclopedia of Type Strains, Phase IV (KMG-IV): sequencing the most valuable type-strain genomes for metagenomic binning, comparative biology and taxonomic classification.</title>
        <authorList>
            <person name="Goeker M."/>
        </authorList>
    </citation>
    <scope>NUCLEOTIDE SEQUENCE [LARGE SCALE GENOMIC DNA]</scope>
    <source>
        <strain evidence="2 3">DSM 17196</strain>
    </source>
</reference>
<dbReference type="InterPro" id="IPR031325">
    <property type="entry name" value="RHS_repeat"/>
</dbReference>
<evidence type="ECO:0000256" key="1">
    <source>
        <dbReference type="SAM" id="SignalP"/>
    </source>
</evidence>
<dbReference type="NCBIfam" id="TIGR01643">
    <property type="entry name" value="YD_repeat_2x"/>
    <property type="match status" value="1"/>
</dbReference>
<dbReference type="Pfam" id="PF05593">
    <property type="entry name" value="RHS_repeat"/>
    <property type="match status" value="1"/>
</dbReference>
<dbReference type="InterPro" id="IPR006530">
    <property type="entry name" value="YD"/>
</dbReference>
<keyword evidence="3" id="KW-1185">Reference proteome</keyword>
<keyword evidence="1" id="KW-0732">Signal</keyword>
<dbReference type="EMBL" id="SGXE01000002">
    <property type="protein sequence ID" value="RZS93148.1"/>
    <property type="molecule type" value="Genomic_DNA"/>
</dbReference>
<dbReference type="OrthoDB" id="9814627at2"/>
<gene>
    <name evidence="2" type="ORF">EV197_1718</name>
</gene>
<name>A0A4Q7P1F9_9FLAO</name>
<feature type="chain" id="PRO_5020473607" evidence="1">
    <location>
        <begin position="20"/>
        <end position="1185"/>
    </location>
</feature>